<evidence type="ECO:0000256" key="3">
    <source>
        <dbReference type="ARBA" id="ARBA00022989"/>
    </source>
</evidence>
<feature type="transmembrane region" description="Helical" evidence="5">
    <location>
        <begin position="117"/>
        <end position="135"/>
    </location>
</feature>
<evidence type="ECO:0000256" key="4">
    <source>
        <dbReference type="ARBA" id="ARBA00023136"/>
    </source>
</evidence>
<feature type="transmembrane region" description="Helical" evidence="5">
    <location>
        <begin position="58"/>
        <end position="76"/>
    </location>
</feature>
<feature type="transmembrane region" description="Helical" evidence="5">
    <location>
        <begin position="28"/>
        <end position="46"/>
    </location>
</feature>
<gene>
    <name evidence="7" type="primary">yadH</name>
    <name evidence="7" type="ORF">CARN1_1386</name>
</gene>
<evidence type="ECO:0000256" key="2">
    <source>
        <dbReference type="ARBA" id="ARBA00022692"/>
    </source>
</evidence>
<dbReference type="PANTHER" id="PTHR43332">
    <property type="entry name" value="INNER MEMBRANE TRANSPORT PERMEASE YADH-RELATED"/>
    <property type="match status" value="1"/>
</dbReference>
<dbReference type="PANTHER" id="PTHR43332:SF2">
    <property type="entry name" value="INNER MEMBRANE TRANSPORT PERMEASE YADH"/>
    <property type="match status" value="1"/>
</dbReference>
<keyword evidence="2 5" id="KW-0812">Transmembrane</keyword>
<evidence type="ECO:0000256" key="1">
    <source>
        <dbReference type="ARBA" id="ARBA00004141"/>
    </source>
</evidence>
<organism evidence="7">
    <name type="scientific">mine drainage metagenome</name>
    <dbReference type="NCBI Taxonomy" id="410659"/>
    <lineage>
        <taxon>unclassified sequences</taxon>
        <taxon>metagenomes</taxon>
        <taxon>ecological metagenomes</taxon>
    </lineage>
</organism>
<evidence type="ECO:0000259" key="6">
    <source>
        <dbReference type="PROSITE" id="PS51012"/>
    </source>
</evidence>
<dbReference type="AlphaFoldDB" id="E6PFY2"/>
<dbReference type="PROSITE" id="PS51012">
    <property type="entry name" value="ABC_TM2"/>
    <property type="match status" value="1"/>
</dbReference>
<feature type="transmembrane region" description="Helical" evidence="5">
    <location>
        <begin position="88"/>
        <end position="110"/>
    </location>
</feature>
<feature type="domain" description="ABC transmembrane type-2" evidence="6">
    <location>
        <begin position="22"/>
        <end position="251"/>
    </location>
</feature>
<reference evidence="7" key="1">
    <citation type="submission" date="2009-10" db="EMBL/GenBank/DDBJ databases">
        <title>Diversity of trophic interactions inside an arsenic-rich microbial ecosystem.</title>
        <authorList>
            <person name="Bertin P.N."/>
            <person name="Heinrich-Salmeron A."/>
            <person name="Pelletier E."/>
            <person name="Goulhen-Chollet F."/>
            <person name="Arsene-Ploetze F."/>
            <person name="Gallien S."/>
            <person name="Calteau A."/>
            <person name="Vallenet D."/>
            <person name="Casiot C."/>
            <person name="Chane-Woon-Ming B."/>
            <person name="Giloteaux L."/>
            <person name="Barakat M."/>
            <person name="Bonnefoy V."/>
            <person name="Bruneel O."/>
            <person name="Chandler M."/>
            <person name="Cleiss J."/>
            <person name="Duran R."/>
            <person name="Elbaz-Poulichet F."/>
            <person name="Fonknechten N."/>
            <person name="Lauga B."/>
            <person name="Mornico D."/>
            <person name="Ortet P."/>
            <person name="Schaeffer C."/>
            <person name="Siguier P."/>
            <person name="Alexander Thil Smith A."/>
            <person name="Van Dorsselaer A."/>
            <person name="Weissenbach J."/>
            <person name="Medigue C."/>
            <person name="Le Paslier D."/>
        </authorList>
    </citation>
    <scope>NUCLEOTIDE SEQUENCE</scope>
</reference>
<evidence type="ECO:0000256" key="5">
    <source>
        <dbReference type="SAM" id="Phobius"/>
    </source>
</evidence>
<dbReference type="PIRSF" id="PIRSF006648">
    <property type="entry name" value="DrrB"/>
    <property type="match status" value="1"/>
</dbReference>
<evidence type="ECO:0000313" key="7">
    <source>
        <dbReference type="EMBL" id="CBH75369.1"/>
    </source>
</evidence>
<keyword evidence="4 5" id="KW-0472">Membrane</keyword>
<feature type="transmembrane region" description="Helical" evidence="5">
    <location>
        <begin position="141"/>
        <end position="163"/>
    </location>
</feature>
<proteinExistence type="predicted"/>
<feature type="transmembrane region" description="Helical" evidence="5">
    <location>
        <begin position="226"/>
        <end position="249"/>
    </location>
</feature>
<dbReference type="Pfam" id="PF01061">
    <property type="entry name" value="ABC2_membrane"/>
    <property type="match status" value="1"/>
</dbReference>
<dbReference type="GO" id="GO:0140359">
    <property type="term" value="F:ABC-type transporter activity"/>
    <property type="evidence" value="ECO:0007669"/>
    <property type="project" value="InterPro"/>
</dbReference>
<comment type="caution">
    <text evidence="7">The sequence shown here is derived from an EMBL/GenBank/DDBJ whole genome shotgun (WGS) entry which is preliminary data.</text>
</comment>
<sequence>MNAVNWVGLLTVAKREIVRSLKVINQVVWPPVITTILYVFVFGLAIGSRIQNVGGVSYAQFLIPGLIMLQTISTAYDECASSFFQGRFMNSIQELLVAPLAAGEILVGFLMGSLARAFLIAILIGGLGVLLVHAIPQNWWLAALCIVIVTTLFSSLGLIFGLMAERFDHIAAFVTFVITPLTFVGGVFTSATMLPENLRAVELFNPIFYIIDAFRYSYTGNGYLPLGYSLGAIAALAAIAVVIALRLIAIGYKLRA</sequence>
<dbReference type="InterPro" id="IPR047817">
    <property type="entry name" value="ABC2_TM_bact-type"/>
</dbReference>
<accession>E6PFY2</accession>
<feature type="transmembrane region" description="Helical" evidence="5">
    <location>
        <begin position="170"/>
        <end position="194"/>
    </location>
</feature>
<dbReference type="InterPro" id="IPR013525">
    <property type="entry name" value="ABC2_TM"/>
</dbReference>
<name>E6PFY2_9ZZZZ</name>
<protein>
    <submittedName>
        <fullName evidence="7">Putative transporter subunit: membrane component of ABC superfamily</fullName>
    </submittedName>
</protein>
<dbReference type="GO" id="GO:0043190">
    <property type="term" value="C:ATP-binding cassette (ABC) transporter complex"/>
    <property type="evidence" value="ECO:0007669"/>
    <property type="project" value="InterPro"/>
</dbReference>
<comment type="subcellular location">
    <subcellularLocation>
        <location evidence="1">Membrane</location>
        <topology evidence="1">Multi-pass membrane protein</topology>
    </subcellularLocation>
</comment>
<keyword evidence="3 5" id="KW-1133">Transmembrane helix</keyword>
<dbReference type="PRINTS" id="PR00164">
    <property type="entry name" value="ABC2TRNSPORT"/>
</dbReference>
<dbReference type="EMBL" id="CABL01000008">
    <property type="protein sequence ID" value="CBH75369.1"/>
    <property type="molecule type" value="Genomic_DNA"/>
</dbReference>
<dbReference type="InterPro" id="IPR052522">
    <property type="entry name" value="ABC-2_transport_permease"/>
</dbReference>
<dbReference type="InterPro" id="IPR000412">
    <property type="entry name" value="ABC_2_transport"/>
</dbReference>